<sequence length="100" mass="10986">MSAENKNLPCGAFWLNEDHDGMLNLIEINSARQDSFNWSSYSKNWLMTVDQLLAGSGNFKILVPGSEIFYSLNATIVGLVVNSQGSKDLPWCVGLGELGF</sequence>
<gene>
    <name evidence="1" type="ORF">Pyn_38172</name>
</gene>
<dbReference type="STRING" id="2094558.A0A314ZTU6"/>
<dbReference type="OrthoDB" id="2405412at2759"/>
<reference evidence="1 2" key="1">
    <citation type="submission" date="2018-02" db="EMBL/GenBank/DDBJ databases">
        <title>Draft genome of wild Prunus yedoensis var. nudiflora.</title>
        <authorList>
            <person name="Baek S."/>
            <person name="Kim J.-H."/>
            <person name="Choi K."/>
            <person name="Kim G.-B."/>
            <person name="Cho A."/>
            <person name="Jang H."/>
            <person name="Shin C.-H."/>
            <person name="Yu H.-J."/>
            <person name="Mun J.-H."/>
        </authorList>
    </citation>
    <scope>NUCLEOTIDE SEQUENCE [LARGE SCALE GENOMIC DNA]</scope>
    <source>
        <strain evidence="2">cv. Jeju island</strain>
        <tissue evidence="1">Leaf</tissue>
    </source>
</reference>
<dbReference type="Proteomes" id="UP000250321">
    <property type="component" value="Unassembled WGS sequence"/>
</dbReference>
<name>A0A314ZTU6_PRUYE</name>
<keyword evidence="2" id="KW-1185">Reference proteome</keyword>
<organism evidence="1 2">
    <name type="scientific">Prunus yedoensis var. nudiflora</name>
    <dbReference type="NCBI Taxonomy" id="2094558"/>
    <lineage>
        <taxon>Eukaryota</taxon>
        <taxon>Viridiplantae</taxon>
        <taxon>Streptophyta</taxon>
        <taxon>Embryophyta</taxon>
        <taxon>Tracheophyta</taxon>
        <taxon>Spermatophyta</taxon>
        <taxon>Magnoliopsida</taxon>
        <taxon>eudicotyledons</taxon>
        <taxon>Gunneridae</taxon>
        <taxon>Pentapetalae</taxon>
        <taxon>rosids</taxon>
        <taxon>fabids</taxon>
        <taxon>Rosales</taxon>
        <taxon>Rosaceae</taxon>
        <taxon>Amygdaloideae</taxon>
        <taxon>Amygdaleae</taxon>
        <taxon>Prunus</taxon>
    </lineage>
</organism>
<dbReference type="EMBL" id="PJQY01000005">
    <property type="protein sequence ID" value="PQQ21773.1"/>
    <property type="molecule type" value="Genomic_DNA"/>
</dbReference>
<accession>A0A314ZTU6</accession>
<evidence type="ECO:0000313" key="2">
    <source>
        <dbReference type="Proteomes" id="UP000250321"/>
    </source>
</evidence>
<evidence type="ECO:0000313" key="1">
    <source>
        <dbReference type="EMBL" id="PQQ21773.1"/>
    </source>
</evidence>
<proteinExistence type="predicted"/>
<protein>
    <submittedName>
        <fullName evidence="1">Uncharacterized protein</fullName>
    </submittedName>
</protein>
<dbReference type="AlphaFoldDB" id="A0A314ZTU6"/>
<comment type="caution">
    <text evidence="1">The sequence shown here is derived from an EMBL/GenBank/DDBJ whole genome shotgun (WGS) entry which is preliminary data.</text>
</comment>